<dbReference type="SUPFAM" id="SSF53383">
    <property type="entry name" value="PLP-dependent transferases"/>
    <property type="match status" value="1"/>
</dbReference>
<evidence type="ECO:0000256" key="6">
    <source>
        <dbReference type="ARBA" id="ARBA00022898"/>
    </source>
</evidence>
<dbReference type="FunCoup" id="A0A0P8XVG9">
    <property type="interactions" value="1495"/>
</dbReference>
<dbReference type="InterPro" id="IPR015421">
    <property type="entry name" value="PyrdxlP-dep_Trfase_major"/>
</dbReference>
<evidence type="ECO:0000256" key="7">
    <source>
        <dbReference type="ARBA" id="ARBA00049185"/>
    </source>
</evidence>
<dbReference type="EMBL" id="CH902620">
    <property type="protein sequence ID" value="KPU73326.1"/>
    <property type="molecule type" value="Genomic_DNA"/>
</dbReference>
<sequence>MYQLLKLPLRGFTFRISYLSNRISQSQRSSSWFTETKMGPPDAILGVTEAFKKDKNPKKVNLGVGAYRDDNTKPFVLPSVREAEKRVIDRQMDKEYATIIGIPDFYKKAIELALGKDSARLAAKHNATAQSISGTGALRIGAAFLAKWWKGNREIYIPNPSWGNHVAIFEHAGLPVKRYRYYNAASCDLDFNGMIEDLKKIPAKSVVLLHACAHNPTGVDPSLEQWKEISSVLKKQKLYPFIDMAYQGFATGDLDRDAQAVRILEADCNDFILAQSFAKNMGLYGERAGAFTVMCTDEDEAARVLSQVKILIRGLYSNPPLHGARVAAEILNTEDLRAQWLKDVKLMADRIISVRCQLRENLKNLGSSHNWDHIVNQIGMFCFTGLKPEQVEKLIKEHSIYLTKDGRISMAGVTSKNIDYLAESIHNVTK</sequence>
<dbReference type="Gene3D" id="3.90.1150.10">
    <property type="entry name" value="Aspartate Aminotransferase, domain 1"/>
    <property type="match status" value="1"/>
</dbReference>
<dbReference type="InterPro" id="IPR000796">
    <property type="entry name" value="Asp_trans"/>
</dbReference>
<dbReference type="GO" id="GO:0007416">
    <property type="term" value="P:synapse assembly"/>
    <property type="evidence" value="ECO:0007669"/>
    <property type="project" value="EnsemblMetazoa"/>
</dbReference>
<dbReference type="GeneID" id="6498125"/>
<evidence type="ECO:0000256" key="1">
    <source>
        <dbReference type="ARBA" id="ARBA00001933"/>
    </source>
</evidence>
<dbReference type="GO" id="GO:0030170">
    <property type="term" value="F:pyridoxal phosphate binding"/>
    <property type="evidence" value="ECO:0007669"/>
    <property type="project" value="InterPro"/>
</dbReference>
<organism evidence="10 11">
    <name type="scientific">Drosophila ananassae</name>
    <name type="common">Fruit fly</name>
    <dbReference type="NCBI Taxonomy" id="7217"/>
    <lineage>
        <taxon>Eukaryota</taxon>
        <taxon>Metazoa</taxon>
        <taxon>Ecdysozoa</taxon>
        <taxon>Arthropoda</taxon>
        <taxon>Hexapoda</taxon>
        <taxon>Insecta</taxon>
        <taxon>Pterygota</taxon>
        <taxon>Neoptera</taxon>
        <taxon>Endopterygota</taxon>
        <taxon>Diptera</taxon>
        <taxon>Brachycera</taxon>
        <taxon>Muscomorpha</taxon>
        <taxon>Ephydroidea</taxon>
        <taxon>Drosophilidae</taxon>
        <taxon>Drosophila</taxon>
        <taxon>Sophophora</taxon>
    </lineage>
</organism>
<evidence type="ECO:0000256" key="2">
    <source>
        <dbReference type="ARBA" id="ARBA00007441"/>
    </source>
</evidence>
<gene>
    <name evidence="10" type="primary">Dana\GF15312</name>
    <name evidence="10" type="synonym">dana_GLEANR_16078</name>
    <name evidence="10" type="ORF">GF15312</name>
</gene>
<dbReference type="PROSITE" id="PS00105">
    <property type="entry name" value="AA_TRANSFER_CLASS_1"/>
    <property type="match status" value="1"/>
</dbReference>
<dbReference type="OrthoDB" id="6752799at2759"/>
<feature type="domain" description="Aminotransferase class I/classII large" evidence="9">
    <location>
        <begin position="58"/>
        <end position="425"/>
    </location>
</feature>
<keyword evidence="5 8" id="KW-0808">Transferase</keyword>
<evidence type="ECO:0000313" key="10">
    <source>
        <dbReference type="EMBL" id="KPU73326.1"/>
    </source>
</evidence>
<dbReference type="Proteomes" id="UP000007801">
    <property type="component" value="Unassembled WGS sequence"/>
</dbReference>
<evidence type="ECO:0000256" key="3">
    <source>
        <dbReference type="ARBA" id="ARBA00011738"/>
    </source>
</evidence>
<comment type="cofactor">
    <cofactor evidence="1">
        <name>pyridoxal 5'-phosphate</name>
        <dbReference type="ChEBI" id="CHEBI:597326"/>
    </cofactor>
</comment>
<proteinExistence type="inferred from homology"/>
<dbReference type="PRINTS" id="PR00799">
    <property type="entry name" value="TRANSAMINASE"/>
</dbReference>
<comment type="catalytic activity">
    <reaction evidence="7 8">
        <text>L-aspartate + 2-oxoglutarate = oxaloacetate + L-glutamate</text>
        <dbReference type="Rhea" id="RHEA:21824"/>
        <dbReference type="ChEBI" id="CHEBI:16452"/>
        <dbReference type="ChEBI" id="CHEBI:16810"/>
        <dbReference type="ChEBI" id="CHEBI:29985"/>
        <dbReference type="ChEBI" id="CHEBI:29991"/>
        <dbReference type="EC" id="2.6.1.1"/>
    </reaction>
</comment>
<dbReference type="SMR" id="A0A0P8XVG9"/>
<accession>A0A0P8XVG9</accession>
<evidence type="ECO:0000259" key="9">
    <source>
        <dbReference type="Pfam" id="PF00155"/>
    </source>
</evidence>
<dbReference type="GO" id="GO:0006537">
    <property type="term" value="P:glutamate biosynthetic process"/>
    <property type="evidence" value="ECO:0007669"/>
    <property type="project" value="EnsemblMetazoa"/>
</dbReference>
<dbReference type="PANTHER" id="PTHR11879">
    <property type="entry name" value="ASPARTATE AMINOTRANSFERASE"/>
    <property type="match status" value="1"/>
</dbReference>
<dbReference type="PANTHER" id="PTHR11879:SF22">
    <property type="entry name" value="ASPARTATE AMINOTRANSFERASE, MITOCHONDRIAL"/>
    <property type="match status" value="1"/>
</dbReference>
<reference evidence="10 11" key="1">
    <citation type="journal article" date="2007" name="Nature">
        <title>Evolution of genes and genomes on the Drosophila phylogeny.</title>
        <authorList>
            <consortium name="Drosophila 12 Genomes Consortium"/>
            <person name="Clark A.G."/>
            <person name="Eisen M.B."/>
            <person name="Smith D.R."/>
            <person name="Bergman C.M."/>
            <person name="Oliver B."/>
            <person name="Markow T.A."/>
            <person name="Kaufman T.C."/>
            <person name="Kellis M."/>
            <person name="Gelbart W."/>
            <person name="Iyer V.N."/>
            <person name="Pollard D.A."/>
            <person name="Sackton T.B."/>
            <person name="Larracuente A.M."/>
            <person name="Singh N.D."/>
            <person name="Abad J.P."/>
            <person name="Abt D.N."/>
            <person name="Adryan B."/>
            <person name="Aguade M."/>
            <person name="Akashi H."/>
            <person name="Anderson W.W."/>
            <person name="Aquadro C.F."/>
            <person name="Ardell D.H."/>
            <person name="Arguello R."/>
            <person name="Artieri C.G."/>
            <person name="Barbash D.A."/>
            <person name="Barker D."/>
            <person name="Barsanti P."/>
            <person name="Batterham P."/>
            <person name="Batzoglou S."/>
            <person name="Begun D."/>
            <person name="Bhutkar A."/>
            <person name="Blanco E."/>
            <person name="Bosak S.A."/>
            <person name="Bradley R.K."/>
            <person name="Brand A.D."/>
            <person name="Brent M.R."/>
            <person name="Brooks A.N."/>
            <person name="Brown R.H."/>
            <person name="Butlin R.K."/>
            <person name="Caggese C."/>
            <person name="Calvi B.R."/>
            <person name="Bernardo de Carvalho A."/>
            <person name="Caspi A."/>
            <person name="Castrezana S."/>
            <person name="Celniker S.E."/>
            <person name="Chang J.L."/>
            <person name="Chapple C."/>
            <person name="Chatterji S."/>
            <person name="Chinwalla A."/>
            <person name="Civetta A."/>
            <person name="Clifton S.W."/>
            <person name="Comeron J.M."/>
            <person name="Costello J.C."/>
            <person name="Coyne J.A."/>
            <person name="Daub J."/>
            <person name="David R.G."/>
            <person name="Delcher A.L."/>
            <person name="Delehaunty K."/>
            <person name="Do C.B."/>
            <person name="Ebling H."/>
            <person name="Edwards K."/>
            <person name="Eickbush T."/>
            <person name="Evans J.D."/>
            <person name="Filipski A."/>
            <person name="Findeiss S."/>
            <person name="Freyhult E."/>
            <person name="Fulton L."/>
            <person name="Fulton R."/>
            <person name="Garcia A.C."/>
            <person name="Gardiner A."/>
            <person name="Garfield D.A."/>
            <person name="Garvin B.E."/>
            <person name="Gibson G."/>
            <person name="Gilbert D."/>
            <person name="Gnerre S."/>
            <person name="Godfrey J."/>
            <person name="Good R."/>
            <person name="Gotea V."/>
            <person name="Gravely B."/>
            <person name="Greenberg A.J."/>
            <person name="Griffiths-Jones S."/>
            <person name="Gross S."/>
            <person name="Guigo R."/>
            <person name="Gustafson E.A."/>
            <person name="Haerty W."/>
            <person name="Hahn M.W."/>
            <person name="Halligan D.L."/>
            <person name="Halpern A.L."/>
            <person name="Halter G.M."/>
            <person name="Han M.V."/>
            <person name="Heger A."/>
            <person name="Hillier L."/>
            <person name="Hinrichs A.S."/>
            <person name="Holmes I."/>
            <person name="Hoskins R.A."/>
            <person name="Hubisz M.J."/>
            <person name="Hultmark D."/>
            <person name="Huntley M.A."/>
            <person name="Jaffe D.B."/>
            <person name="Jagadeeshan S."/>
            <person name="Jeck W.R."/>
            <person name="Johnson J."/>
            <person name="Jones C.D."/>
            <person name="Jordan W.C."/>
            <person name="Karpen G.H."/>
            <person name="Kataoka E."/>
            <person name="Keightley P.D."/>
            <person name="Kheradpour P."/>
            <person name="Kirkness E.F."/>
            <person name="Koerich L.B."/>
            <person name="Kristiansen K."/>
            <person name="Kudrna D."/>
            <person name="Kulathinal R.J."/>
            <person name="Kumar S."/>
            <person name="Kwok R."/>
            <person name="Lander E."/>
            <person name="Langley C.H."/>
            <person name="Lapoint R."/>
            <person name="Lazzaro B.P."/>
            <person name="Lee S.J."/>
            <person name="Levesque L."/>
            <person name="Li R."/>
            <person name="Lin C.F."/>
            <person name="Lin M.F."/>
            <person name="Lindblad-Toh K."/>
            <person name="Llopart A."/>
            <person name="Long M."/>
            <person name="Low L."/>
            <person name="Lozovsky E."/>
            <person name="Lu J."/>
            <person name="Luo M."/>
            <person name="Machado C.A."/>
            <person name="Makalowski W."/>
            <person name="Marzo M."/>
            <person name="Matsuda M."/>
            <person name="Matzkin L."/>
            <person name="McAllister B."/>
            <person name="McBride C.S."/>
            <person name="McKernan B."/>
            <person name="McKernan K."/>
            <person name="Mendez-Lago M."/>
            <person name="Minx P."/>
            <person name="Mollenhauer M.U."/>
            <person name="Montooth K."/>
            <person name="Mount S.M."/>
            <person name="Mu X."/>
            <person name="Myers E."/>
            <person name="Negre B."/>
            <person name="Newfeld S."/>
            <person name="Nielsen R."/>
            <person name="Noor M.A."/>
            <person name="O'Grady P."/>
            <person name="Pachter L."/>
            <person name="Papaceit M."/>
            <person name="Parisi M.J."/>
            <person name="Parisi M."/>
            <person name="Parts L."/>
            <person name="Pedersen J.S."/>
            <person name="Pesole G."/>
            <person name="Phillippy A.M."/>
            <person name="Ponting C.P."/>
            <person name="Pop M."/>
            <person name="Porcelli D."/>
            <person name="Powell J.R."/>
            <person name="Prohaska S."/>
            <person name="Pruitt K."/>
            <person name="Puig M."/>
            <person name="Quesneville H."/>
            <person name="Ram K.R."/>
            <person name="Rand D."/>
            <person name="Rasmussen M.D."/>
            <person name="Reed L.K."/>
            <person name="Reenan R."/>
            <person name="Reily A."/>
            <person name="Remington K.A."/>
            <person name="Rieger T.T."/>
            <person name="Ritchie M.G."/>
            <person name="Robin C."/>
            <person name="Rogers Y.H."/>
            <person name="Rohde C."/>
            <person name="Rozas J."/>
            <person name="Rubenfield M.J."/>
            <person name="Ruiz A."/>
            <person name="Russo S."/>
            <person name="Salzberg S.L."/>
            <person name="Sanchez-Gracia A."/>
            <person name="Saranga D.J."/>
            <person name="Sato H."/>
            <person name="Schaeffer S.W."/>
            <person name="Schatz M.C."/>
            <person name="Schlenke T."/>
            <person name="Schwartz R."/>
            <person name="Segarra C."/>
            <person name="Singh R.S."/>
            <person name="Sirot L."/>
            <person name="Sirota M."/>
            <person name="Sisneros N.B."/>
            <person name="Smith C.D."/>
            <person name="Smith T.F."/>
            <person name="Spieth J."/>
            <person name="Stage D.E."/>
            <person name="Stark A."/>
            <person name="Stephan W."/>
            <person name="Strausberg R.L."/>
            <person name="Strempel S."/>
            <person name="Sturgill D."/>
            <person name="Sutton G."/>
            <person name="Sutton G.G."/>
            <person name="Tao W."/>
            <person name="Teichmann S."/>
            <person name="Tobari Y.N."/>
            <person name="Tomimura Y."/>
            <person name="Tsolas J.M."/>
            <person name="Valente V.L."/>
            <person name="Venter E."/>
            <person name="Venter J.C."/>
            <person name="Vicario S."/>
            <person name="Vieira F.G."/>
            <person name="Vilella A.J."/>
            <person name="Villasante A."/>
            <person name="Walenz B."/>
            <person name="Wang J."/>
            <person name="Wasserman M."/>
            <person name="Watts T."/>
            <person name="Wilson D."/>
            <person name="Wilson R.K."/>
            <person name="Wing R.A."/>
            <person name="Wolfner M.F."/>
            <person name="Wong A."/>
            <person name="Wong G.K."/>
            <person name="Wu C.I."/>
            <person name="Wu G."/>
            <person name="Yamamoto D."/>
            <person name="Yang H.P."/>
            <person name="Yang S.P."/>
            <person name="Yorke J.A."/>
            <person name="Yoshida K."/>
            <person name="Zdobnov E."/>
            <person name="Zhang P."/>
            <person name="Zhang Y."/>
            <person name="Zimin A.V."/>
            <person name="Baldwin J."/>
            <person name="Abdouelleil A."/>
            <person name="Abdulkadir J."/>
            <person name="Abebe A."/>
            <person name="Abera B."/>
            <person name="Abreu J."/>
            <person name="Acer S.C."/>
            <person name="Aftuck L."/>
            <person name="Alexander A."/>
            <person name="An P."/>
            <person name="Anderson E."/>
            <person name="Anderson S."/>
            <person name="Arachi H."/>
            <person name="Azer M."/>
            <person name="Bachantsang P."/>
            <person name="Barry A."/>
            <person name="Bayul T."/>
            <person name="Berlin A."/>
            <person name="Bessette D."/>
            <person name="Bloom T."/>
            <person name="Blye J."/>
            <person name="Boguslavskiy L."/>
            <person name="Bonnet C."/>
            <person name="Boukhgalter B."/>
            <person name="Bourzgui I."/>
            <person name="Brown A."/>
            <person name="Cahill P."/>
            <person name="Channer S."/>
            <person name="Cheshatsang Y."/>
            <person name="Chuda L."/>
            <person name="Citroen M."/>
            <person name="Collymore A."/>
            <person name="Cooke P."/>
            <person name="Costello M."/>
            <person name="D'Aco K."/>
            <person name="Daza R."/>
            <person name="De Haan G."/>
            <person name="DeGray S."/>
            <person name="DeMaso C."/>
            <person name="Dhargay N."/>
            <person name="Dooley K."/>
            <person name="Dooley E."/>
            <person name="Doricent M."/>
            <person name="Dorje P."/>
            <person name="Dorjee K."/>
            <person name="Dupes A."/>
            <person name="Elong R."/>
            <person name="Falk J."/>
            <person name="Farina A."/>
            <person name="Faro S."/>
            <person name="Ferguson D."/>
            <person name="Fisher S."/>
            <person name="Foley C.D."/>
            <person name="Franke A."/>
            <person name="Friedrich D."/>
            <person name="Gadbois L."/>
            <person name="Gearin G."/>
            <person name="Gearin C.R."/>
            <person name="Giannoukos G."/>
            <person name="Goode T."/>
            <person name="Graham J."/>
            <person name="Grandbois E."/>
            <person name="Grewal S."/>
            <person name="Gyaltsen K."/>
            <person name="Hafez N."/>
            <person name="Hagos B."/>
            <person name="Hall J."/>
            <person name="Henson C."/>
            <person name="Hollinger A."/>
            <person name="Honan T."/>
            <person name="Huard M.D."/>
            <person name="Hughes L."/>
            <person name="Hurhula B."/>
            <person name="Husby M.E."/>
            <person name="Kamat A."/>
            <person name="Kanga B."/>
            <person name="Kashin S."/>
            <person name="Khazanovich D."/>
            <person name="Kisner P."/>
            <person name="Lance K."/>
            <person name="Lara M."/>
            <person name="Lee W."/>
            <person name="Lennon N."/>
            <person name="Letendre F."/>
            <person name="LeVine R."/>
            <person name="Lipovsky A."/>
            <person name="Liu X."/>
            <person name="Liu J."/>
            <person name="Liu S."/>
            <person name="Lokyitsang T."/>
            <person name="Lokyitsang Y."/>
            <person name="Lubonja R."/>
            <person name="Lui A."/>
            <person name="MacDonald P."/>
            <person name="Magnisalis V."/>
            <person name="Maru K."/>
            <person name="Matthews C."/>
            <person name="McCusker W."/>
            <person name="McDonough S."/>
            <person name="Mehta T."/>
            <person name="Meldrim J."/>
            <person name="Meneus L."/>
            <person name="Mihai O."/>
            <person name="Mihalev A."/>
            <person name="Mihova T."/>
            <person name="Mittelman R."/>
            <person name="Mlenga V."/>
            <person name="Montmayeur A."/>
            <person name="Mulrain L."/>
            <person name="Navidi A."/>
            <person name="Naylor J."/>
            <person name="Negash T."/>
            <person name="Nguyen T."/>
            <person name="Nguyen N."/>
            <person name="Nicol R."/>
            <person name="Norbu C."/>
            <person name="Norbu N."/>
            <person name="Novod N."/>
            <person name="O'Neill B."/>
            <person name="Osman S."/>
            <person name="Markiewicz E."/>
            <person name="Oyono O.L."/>
            <person name="Patti C."/>
            <person name="Phunkhang P."/>
            <person name="Pierre F."/>
            <person name="Priest M."/>
            <person name="Raghuraman S."/>
            <person name="Rege F."/>
            <person name="Reyes R."/>
            <person name="Rise C."/>
            <person name="Rogov P."/>
            <person name="Ross K."/>
            <person name="Ryan E."/>
            <person name="Settipalli S."/>
            <person name="Shea T."/>
            <person name="Sherpa N."/>
            <person name="Shi L."/>
            <person name="Shih D."/>
            <person name="Sparrow T."/>
            <person name="Spaulding J."/>
            <person name="Stalker J."/>
            <person name="Stange-Thomann N."/>
            <person name="Stavropoulos S."/>
            <person name="Stone C."/>
            <person name="Strader C."/>
            <person name="Tesfaye S."/>
            <person name="Thomson T."/>
            <person name="Thoulutsang Y."/>
            <person name="Thoulutsang D."/>
            <person name="Topham K."/>
            <person name="Topping I."/>
            <person name="Tsamla T."/>
            <person name="Vassiliev H."/>
            <person name="Vo A."/>
            <person name="Wangchuk T."/>
            <person name="Wangdi T."/>
            <person name="Weiand M."/>
            <person name="Wilkinson J."/>
            <person name="Wilson A."/>
            <person name="Yadav S."/>
            <person name="Young G."/>
            <person name="Yu Q."/>
            <person name="Zembek L."/>
            <person name="Zhong D."/>
            <person name="Zimmer A."/>
            <person name="Zwirko Z."/>
            <person name="Jaffe D.B."/>
            <person name="Alvarez P."/>
            <person name="Brockman W."/>
            <person name="Butler J."/>
            <person name="Chin C."/>
            <person name="Gnerre S."/>
            <person name="Grabherr M."/>
            <person name="Kleber M."/>
            <person name="Mauceli E."/>
            <person name="MacCallum I."/>
        </authorList>
    </citation>
    <scope>NUCLEOTIDE SEQUENCE [LARGE SCALE GENOMIC DNA]</scope>
    <source>
        <strain evidence="11">Tucson 14024-0371.13</strain>
    </source>
</reference>
<comment type="similarity">
    <text evidence="2">Belongs to the class-I pyridoxal-phosphate-dependent aminotransferase family.</text>
</comment>
<dbReference type="InParanoid" id="A0A0P8XVG9"/>
<dbReference type="FunFam" id="3.90.1150.10:FF:000001">
    <property type="entry name" value="Aspartate aminotransferase"/>
    <property type="match status" value="1"/>
</dbReference>
<dbReference type="InterPro" id="IPR004839">
    <property type="entry name" value="Aminotransferase_I/II_large"/>
</dbReference>
<comment type="subunit">
    <text evidence="3 8">Homodimer.</text>
</comment>
<keyword evidence="4 8" id="KW-0032">Aminotransferase</keyword>
<dbReference type="InterPro" id="IPR004838">
    <property type="entry name" value="NHTrfase_class1_PyrdxlP-BS"/>
</dbReference>
<dbReference type="FunFam" id="3.40.640.10:FF:000146">
    <property type="entry name" value="Aspartate aminotransferase"/>
    <property type="match status" value="1"/>
</dbReference>
<evidence type="ECO:0000256" key="4">
    <source>
        <dbReference type="ARBA" id="ARBA00022576"/>
    </source>
</evidence>
<dbReference type="Gene3D" id="3.40.640.10">
    <property type="entry name" value="Type I PLP-dependent aspartate aminotransferase-like (Major domain)"/>
    <property type="match status" value="1"/>
</dbReference>
<name>A0A0P8XVG9_DROAN</name>
<dbReference type="STRING" id="7217.A0A0P8XVG9"/>
<keyword evidence="11" id="KW-1185">Reference proteome</keyword>
<dbReference type="AlphaFoldDB" id="A0A0P8XVG9"/>
<dbReference type="GO" id="GO:0006533">
    <property type="term" value="P:L-aspartate catabolic process"/>
    <property type="evidence" value="ECO:0007669"/>
    <property type="project" value="TreeGrafter"/>
</dbReference>
<protein>
    <recommendedName>
        <fullName evidence="8">Aspartate aminotransferase</fullName>
        <ecNumber evidence="8">2.6.1.1</ecNumber>
    </recommendedName>
</protein>
<evidence type="ECO:0000256" key="8">
    <source>
        <dbReference type="RuleBase" id="RU000480"/>
    </source>
</evidence>
<dbReference type="GO" id="GO:0005739">
    <property type="term" value="C:mitochondrion"/>
    <property type="evidence" value="ECO:0007669"/>
    <property type="project" value="TreeGrafter"/>
</dbReference>
<dbReference type="Pfam" id="PF00155">
    <property type="entry name" value="Aminotran_1_2"/>
    <property type="match status" value="1"/>
</dbReference>
<dbReference type="InterPro" id="IPR015422">
    <property type="entry name" value="PyrdxlP-dep_Trfase_small"/>
</dbReference>
<comment type="miscellaneous">
    <text evidence="8">In eukaryotes there are cytoplasmic, mitochondrial and chloroplastic isozymes.</text>
</comment>
<dbReference type="CDD" id="cd00609">
    <property type="entry name" value="AAT_like"/>
    <property type="match status" value="1"/>
</dbReference>
<dbReference type="CTD" id="2806"/>
<dbReference type="NCBIfam" id="NF006719">
    <property type="entry name" value="PRK09257.1"/>
    <property type="match status" value="1"/>
</dbReference>
<keyword evidence="6" id="KW-0663">Pyridoxal phosphate</keyword>
<evidence type="ECO:0000313" key="11">
    <source>
        <dbReference type="Proteomes" id="UP000007801"/>
    </source>
</evidence>
<evidence type="ECO:0000256" key="5">
    <source>
        <dbReference type="ARBA" id="ARBA00022679"/>
    </source>
</evidence>
<dbReference type="InterPro" id="IPR015424">
    <property type="entry name" value="PyrdxlP-dep_Trfase"/>
</dbReference>
<dbReference type="EC" id="2.6.1.1" evidence="8"/>
<dbReference type="GO" id="GO:0004069">
    <property type="term" value="F:L-aspartate:2-oxoglutarate aminotransferase activity"/>
    <property type="evidence" value="ECO:0007669"/>
    <property type="project" value="UniProtKB-EC"/>
</dbReference>